<dbReference type="RefSeq" id="WP_286039204.1">
    <property type="nucleotide sequence ID" value="NZ_JASVWJ010000007.1"/>
</dbReference>
<dbReference type="GeneID" id="83613088"/>
<gene>
    <name evidence="4" type="ORF">QSH02_14015</name>
</gene>
<dbReference type="InterPro" id="IPR011119">
    <property type="entry name" value="Unchr_helicase_relaxase_TraI"/>
</dbReference>
<keyword evidence="1" id="KW-0812">Transmembrane</keyword>
<sequence>MLNLKLHFQRIGLFKKIKKEINSKTPPNSIFPISLNELLLSSHRQQLLKSLWNSSSLSQEAYIQFYKIPLEQCVFLMQQFPLSEKGAYNYLGGMVDYMLEVVTRASKLSKNHMLPIGASPEEQAEQSTVWHAVIVYASLFSCAEYLCHFEVEFKSGKRWFPLQEALTEPYRFRFISEISQNQMRCFGAMLAWKIIPSDAINWLSQYPKALEALSMYLTGFREQTGIVDEIVSKAVALTLAPFQREISLPESDVLSENISLEKRESTVIPEMQLHQADNQITDMGDAFWQWLIEGCVNAHLSMNLPNAHIHIIAGYVFIVTPNIFYVFLTEMKLPKQDKNKLQKAFERLKYHRHDRGNMFTCRLFQNELLEGQFKKLSGYLIPANKIFTSNNKPTENPLLVVV</sequence>
<feature type="domain" description="Uncharacterised" evidence="2">
    <location>
        <begin position="37"/>
        <end position="234"/>
    </location>
</feature>
<dbReference type="AlphaFoldDB" id="A0AAW7CUM2"/>
<evidence type="ECO:0000313" key="4">
    <source>
        <dbReference type="EMBL" id="MDL5355953.1"/>
    </source>
</evidence>
<feature type="domain" description="Putative conjugal transfer nickase/helicase TraI C-terminal" evidence="3">
    <location>
        <begin position="283"/>
        <end position="399"/>
    </location>
</feature>
<comment type="caution">
    <text evidence="4">The sequence shown here is derived from an EMBL/GenBank/DDBJ whole genome shotgun (WGS) entry which is preliminary data.</text>
</comment>
<dbReference type="NCBIfam" id="TIGR03760">
    <property type="entry name" value="ICE_TraI_Pfluor"/>
    <property type="match status" value="1"/>
</dbReference>
<evidence type="ECO:0000256" key="1">
    <source>
        <dbReference type="SAM" id="Phobius"/>
    </source>
</evidence>
<evidence type="ECO:0000259" key="2">
    <source>
        <dbReference type="Pfam" id="PF07514"/>
    </source>
</evidence>
<organism evidence="4 5">
    <name type="scientific">Proteus faecis</name>
    <dbReference type="NCBI Taxonomy" id="2050967"/>
    <lineage>
        <taxon>Bacteria</taxon>
        <taxon>Pseudomonadati</taxon>
        <taxon>Pseudomonadota</taxon>
        <taxon>Gammaproteobacteria</taxon>
        <taxon>Enterobacterales</taxon>
        <taxon>Morganellaceae</taxon>
        <taxon>Proteus</taxon>
    </lineage>
</organism>
<reference evidence="4" key="1">
    <citation type="submission" date="2023-06" db="EMBL/GenBank/DDBJ databases">
        <title>Acute promotion of culturable opportunistic pathogens and persistent increase of antibiotic resistance following antibiotic exposure in mouse gut microbiota.</title>
        <authorList>
            <person name="Li L."/>
            <person name="Wang B."/>
            <person name="Sun Y."/>
            <person name="Wang M."/>
            <person name="Xu H."/>
        </authorList>
    </citation>
    <scope>NUCLEOTIDE SEQUENCE</scope>
    <source>
        <strain evidence="4">EPA10_1</strain>
    </source>
</reference>
<dbReference type="InterPro" id="IPR036388">
    <property type="entry name" value="WH-like_DNA-bd_sf"/>
</dbReference>
<dbReference type="Proteomes" id="UP001224739">
    <property type="component" value="Unassembled WGS sequence"/>
</dbReference>
<dbReference type="InterPro" id="IPR036390">
    <property type="entry name" value="WH_DNA-bd_sf"/>
</dbReference>
<accession>A0AAW7CUM2</accession>
<dbReference type="SUPFAM" id="SSF46785">
    <property type="entry name" value="Winged helix' DNA-binding domain"/>
    <property type="match status" value="1"/>
</dbReference>
<protein>
    <submittedName>
        <fullName evidence="4">TraI domain-containing protein</fullName>
    </submittedName>
</protein>
<evidence type="ECO:0000259" key="3">
    <source>
        <dbReference type="Pfam" id="PF07515"/>
    </source>
</evidence>
<keyword evidence="1" id="KW-0472">Membrane</keyword>
<dbReference type="InterPro" id="IPR011093">
    <property type="entry name" value="TraI_2_C"/>
</dbReference>
<name>A0AAW7CUM2_9GAMM</name>
<dbReference type="Gene3D" id="1.10.3210.40">
    <property type="match status" value="1"/>
</dbReference>
<proteinExistence type="predicted"/>
<dbReference type="Pfam" id="PF07515">
    <property type="entry name" value="TraI_2_C"/>
    <property type="match status" value="1"/>
</dbReference>
<keyword evidence="1" id="KW-1133">Transmembrane helix</keyword>
<dbReference type="Gene3D" id="1.10.10.10">
    <property type="entry name" value="Winged helix-like DNA-binding domain superfamily/Winged helix DNA-binding domain"/>
    <property type="match status" value="1"/>
</dbReference>
<dbReference type="Gene3D" id="2.40.10.200">
    <property type="entry name" value="STY4665 C-terminal domain-like"/>
    <property type="match status" value="1"/>
</dbReference>
<dbReference type="InterPro" id="IPR022391">
    <property type="entry name" value="ICE_relaxase_PFGI-1"/>
</dbReference>
<feature type="transmembrane region" description="Helical" evidence="1">
    <location>
        <begin position="307"/>
        <end position="328"/>
    </location>
</feature>
<dbReference type="EMBL" id="JASVWL010000011">
    <property type="protein sequence ID" value="MDL5355953.1"/>
    <property type="molecule type" value="Genomic_DNA"/>
</dbReference>
<dbReference type="Pfam" id="PF07514">
    <property type="entry name" value="TraI_2"/>
    <property type="match status" value="1"/>
</dbReference>
<evidence type="ECO:0000313" key="5">
    <source>
        <dbReference type="Proteomes" id="UP001224739"/>
    </source>
</evidence>